<dbReference type="SUPFAM" id="SSF46561">
    <property type="entry name" value="Ribosomal protein L29 (L29p)"/>
    <property type="match status" value="1"/>
</dbReference>
<organism evidence="6 7">
    <name type="scientific">Candidatus Lambdaproteobacteria bacterium RIFOXYD2_FULL_56_26</name>
    <dbReference type="NCBI Taxonomy" id="1817773"/>
    <lineage>
        <taxon>Bacteria</taxon>
        <taxon>Pseudomonadati</taxon>
        <taxon>Pseudomonadota</taxon>
        <taxon>Candidatus Lambdaproteobacteria</taxon>
    </lineage>
</organism>
<gene>
    <name evidence="5" type="primary">rpmC</name>
    <name evidence="6" type="ORF">A2557_12305</name>
</gene>
<dbReference type="AlphaFoldDB" id="A0A1F6GMM3"/>
<proteinExistence type="inferred from homology"/>
<sequence>MKASEMRGLSKVELQGKIQSMEENLFRLHCNKTLGQLEDTSAITKARRDVARAKTVLHEIEQKG</sequence>
<evidence type="ECO:0000313" key="6">
    <source>
        <dbReference type="EMBL" id="OGG99376.1"/>
    </source>
</evidence>
<dbReference type="GO" id="GO:0003735">
    <property type="term" value="F:structural constituent of ribosome"/>
    <property type="evidence" value="ECO:0007669"/>
    <property type="project" value="InterPro"/>
</dbReference>
<dbReference type="NCBIfam" id="TIGR00012">
    <property type="entry name" value="L29"/>
    <property type="match status" value="1"/>
</dbReference>
<dbReference type="HAMAP" id="MF_00374">
    <property type="entry name" value="Ribosomal_uL29"/>
    <property type="match status" value="1"/>
</dbReference>
<keyword evidence="2 5" id="KW-0689">Ribosomal protein</keyword>
<dbReference type="Pfam" id="PF00831">
    <property type="entry name" value="Ribosomal_L29"/>
    <property type="match status" value="1"/>
</dbReference>
<protein>
    <recommendedName>
        <fullName evidence="4 5">Large ribosomal subunit protein uL29</fullName>
    </recommendedName>
</protein>
<reference evidence="6 7" key="1">
    <citation type="journal article" date="2016" name="Nat. Commun.">
        <title>Thousands of microbial genomes shed light on interconnected biogeochemical processes in an aquifer system.</title>
        <authorList>
            <person name="Anantharaman K."/>
            <person name="Brown C.T."/>
            <person name="Hug L.A."/>
            <person name="Sharon I."/>
            <person name="Castelle C.J."/>
            <person name="Probst A.J."/>
            <person name="Thomas B.C."/>
            <person name="Singh A."/>
            <person name="Wilkins M.J."/>
            <person name="Karaoz U."/>
            <person name="Brodie E.L."/>
            <person name="Williams K.H."/>
            <person name="Hubbard S.S."/>
            <person name="Banfield J.F."/>
        </authorList>
    </citation>
    <scope>NUCLEOTIDE SEQUENCE [LARGE SCALE GENOMIC DNA]</scope>
</reference>
<name>A0A1F6GMM3_9PROT</name>
<dbReference type="GO" id="GO:1990904">
    <property type="term" value="C:ribonucleoprotein complex"/>
    <property type="evidence" value="ECO:0007669"/>
    <property type="project" value="UniProtKB-KW"/>
</dbReference>
<evidence type="ECO:0000256" key="5">
    <source>
        <dbReference type="HAMAP-Rule" id="MF_00374"/>
    </source>
</evidence>
<dbReference type="CDD" id="cd00427">
    <property type="entry name" value="Ribosomal_L29_HIP"/>
    <property type="match status" value="1"/>
</dbReference>
<accession>A0A1F6GMM3</accession>
<dbReference type="InterPro" id="IPR036049">
    <property type="entry name" value="Ribosomal_uL29_sf"/>
</dbReference>
<keyword evidence="3 5" id="KW-0687">Ribonucleoprotein</keyword>
<comment type="caution">
    <text evidence="6">The sequence shown here is derived from an EMBL/GenBank/DDBJ whole genome shotgun (WGS) entry which is preliminary data.</text>
</comment>
<dbReference type="EMBL" id="MFNF01000057">
    <property type="protein sequence ID" value="OGG99376.1"/>
    <property type="molecule type" value="Genomic_DNA"/>
</dbReference>
<evidence type="ECO:0000313" key="7">
    <source>
        <dbReference type="Proteomes" id="UP000177583"/>
    </source>
</evidence>
<dbReference type="InterPro" id="IPR001854">
    <property type="entry name" value="Ribosomal_uL29"/>
</dbReference>
<dbReference type="GO" id="GO:0005840">
    <property type="term" value="C:ribosome"/>
    <property type="evidence" value="ECO:0007669"/>
    <property type="project" value="UniProtKB-KW"/>
</dbReference>
<dbReference type="Gene3D" id="1.10.287.310">
    <property type="match status" value="1"/>
</dbReference>
<evidence type="ECO:0000256" key="2">
    <source>
        <dbReference type="ARBA" id="ARBA00022980"/>
    </source>
</evidence>
<comment type="similarity">
    <text evidence="1 5">Belongs to the universal ribosomal protein uL29 family.</text>
</comment>
<dbReference type="Proteomes" id="UP000177583">
    <property type="component" value="Unassembled WGS sequence"/>
</dbReference>
<evidence type="ECO:0000256" key="1">
    <source>
        <dbReference type="ARBA" id="ARBA00009254"/>
    </source>
</evidence>
<evidence type="ECO:0000256" key="3">
    <source>
        <dbReference type="ARBA" id="ARBA00023274"/>
    </source>
</evidence>
<dbReference type="GO" id="GO:0006412">
    <property type="term" value="P:translation"/>
    <property type="evidence" value="ECO:0007669"/>
    <property type="project" value="UniProtKB-UniRule"/>
</dbReference>
<evidence type="ECO:0000256" key="4">
    <source>
        <dbReference type="ARBA" id="ARBA00035204"/>
    </source>
</evidence>